<name>A0ABT7LMB3_9BURK</name>
<dbReference type="RefSeq" id="WP_285984057.1">
    <property type="nucleotide sequence ID" value="NZ_JASVDS010000006.1"/>
</dbReference>
<accession>A0ABT7LMB3</accession>
<keyword evidence="3" id="KW-1185">Reference proteome</keyword>
<proteinExistence type="predicted"/>
<protein>
    <submittedName>
        <fullName evidence="2">Uncharacterized protein</fullName>
    </submittedName>
</protein>
<organism evidence="2 3">
    <name type="scientific">Roseateles subflavus</name>
    <dbReference type="NCBI Taxonomy" id="3053353"/>
    <lineage>
        <taxon>Bacteria</taxon>
        <taxon>Pseudomonadati</taxon>
        <taxon>Pseudomonadota</taxon>
        <taxon>Betaproteobacteria</taxon>
        <taxon>Burkholderiales</taxon>
        <taxon>Sphaerotilaceae</taxon>
        <taxon>Roseateles</taxon>
    </lineage>
</organism>
<dbReference type="Proteomes" id="UP001238603">
    <property type="component" value="Unassembled WGS sequence"/>
</dbReference>
<evidence type="ECO:0000313" key="2">
    <source>
        <dbReference type="EMBL" id="MDL5033978.1"/>
    </source>
</evidence>
<evidence type="ECO:0000313" key="3">
    <source>
        <dbReference type="Proteomes" id="UP001238603"/>
    </source>
</evidence>
<comment type="caution">
    <text evidence="2">The sequence shown here is derived from an EMBL/GenBank/DDBJ whole genome shotgun (WGS) entry which is preliminary data.</text>
</comment>
<reference evidence="2 3" key="1">
    <citation type="submission" date="2023-06" db="EMBL/GenBank/DDBJ databases">
        <title>Pelomonas sp. APW6 16S ribosomal RNA gene genome sequencing and assembly.</title>
        <authorList>
            <person name="Woo H."/>
        </authorList>
    </citation>
    <scope>NUCLEOTIDE SEQUENCE [LARGE SCALE GENOMIC DNA]</scope>
    <source>
        <strain evidence="2 3">APW6</strain>
    </source>
</reference>
<sequence>MWLLLHELDDASAEPLRRALAPAAEAAGGTLLAVPAPALLQARGWSLRMDSQGATQSTLQLGPHRIASHRLRAVLNRLGPVQLAGAEADAAYLQQEWQAVLAFWLASLPCPVLNAAHPTGLGGPQASPSWWRLQAAQAGLATRAEPGAVLATGLVRTRLLVLGDRCLPAPESGPSARQDPTLQPWLDALPAFARQLGVALLEVWLSRERGGPWVFDHADPRPLLRELDAPVHEALLDCLALRPSRPARPLSQAPVDGPAFPLHTAPARECHP</sequence>
<feature type="region of interest" description="Disordered" evidence="1">
    <location>
        <begin position="247"/>
        <end position="272"/>
    </location>
</feature>
<gene>
    <name evidence="2" type="ORF">QRD43_18880</name>
</gene>
<evidence type="ECO:0000256" key="1">
    <source>
        <dbReference type="SAM" id="MobiDB-lite"/>
    </source>
</evidence>
<dbReference type="EMBL" id="JASVDS010000006">
    <property type="protein sequence ID" value="MDL5033978.1"/>
    <property type="molecule type" value="Genomic_DNA"/>
</dbReference>